<name>A0ABR1WTE7_9PEZI</name>
<dbReference type="EMBL" id="JAQQWL010000002">
    <property type="protein sequence ID" value="KAK8086431.1"/>
    <property type="molecule type" value="Genomic_DNA"/>
</dbReference>
<proteinExistence type="predicted"/>
<protein>
    <submittedName>
        <fullName evidence="2">Uncharacterized protein</fullName>
    </submittedName>
</protein>
<organism evidence="2 3">
    <name type="scientific">Apiospora phragmitis</name>
    <dbReference type="NCBI Taxonomy" id="2905665"/>
    <lineage>
        <taxon>Eukaryota</taxon>
        <taxon>Fungi</taxon>
        <taxon>Dikarya</taxon>
        <taxon>Ascomycota</taxon>
        <taxon>Pezizomycotina</taxon>
        <taxon>Sordariomycetes</taxon>
        <taxon>Xylariomycetidae</taxon>
        <taxon>Amphisphaeriales</taxon>
        <taxon>Apiosporaceae</taxon>
        <taxon>Apiospora</taxon>
    </lineage>
</organism>
<dbReference type="RefSeq" id="XP_066720955.1">
    <property type="nucleotide sequence ID" value="XM_066852814.1"/>
</dbReference>
<comment type="caution">
    <text evidence="2">The sequence shown here is derived from an EMBL/GenBank/DDBJ whole genome shotgun (WGS) entry which is preliminary data.</text>
</comment>
<accession>A0ABR1WTE7</accession>
<reference evidence="2 3" key="1">
    <citation type="submission" date="2023-01" db="EMBL/GenBank/DDBJ databases">
        <title>Analysis of 21 Apiospora genomes using comparative genomics revels a genus with tremendous synthesis potential of carbohydrate active enzymes and secondary metabolites.</title>
        <authorList>
            <person name="Sorensen T."/>
        </authorList>
    </citation>
    <scope>NUCLEOTIDE SEQUENCE [LARGE SCALE GENOMIC DNA]</scope>
    <source>
        <strain evidence="2 3">CBS 135458</strain>
    </source>
</reference>
<gene>
    <name evidence="2" type="ORF">PG994_001405</name>
</gene>
<evidence type="ECO:0000256" key="1">
    <source>
        <dbReference type="SAM" id="MobiDB-lite"/>
    </source>
</evidence>
<sequence>MRYALLRLNWTASSMRTASSKTSSTLPLVLDGFVTYDSFLLNRTHRCRSCSEGAVGVILHCHQLGRPGKKSHHTAMSNLVHVLVTGNKPLALFDERAKGSHTGCESAKRAPSKLFDGEPGHMGENHEGDPSSLRASEEDAMLGQQSAARGTMLRRALPRLQEPAKQYGERLDDTNLDLNRTP</sequence>
<keyword evidence="3" id="KW-1185">Reference proteome</keyword>
<feature type="compositionally biased region" description="Basic and acidic residues" evidence="1">
    <location>
        <begin position="115"/>
        <end position="129"/>
    </location>
</feature>
<evidence type="ECO:0000313" key="2">
    <source>
        <dbReference type="EMBL" id="KAK8086431.1"/>
    </source>
</evidence>
<dbReference type="Proteomes" id="UP001480595">
    <property type="component" value="Unassembled WGS sequence"/>
</dbReference>
<dbReference type="PROSITE" id="PS50096">
    <property type="entry name" value="IQ"/>
    <property type="match status" value="1"/>
</dbReference>
<evidence type="ECO:0000313" key="3">
    <source>
        <dbReference type="Proteomes" id="UP001480595"/>
    </source>
</evidence>
<dbReference type="GeneID" id="92085877"/>
<feature type="region of interest" description="Disordered" evidence="1">
    <location>
        <begin position="101"/>
        <end position="182"/>
    </location>
</feature>